<evidence type="ECO:0000256" key="4">
    <source>
        <dbReference type="ARBA" id="ARBA00022827"/>
    </source>
</evidence>
<evidence type="ECO:0000256" key="1">
    <source>
        <dbReference type="ARBA" id="ARBA00001974"/>
    </source>
</evidence>
<keyword evidence="6" id="KW-0732">Signal</keyword>
<dbReference type="GO" id="GO:0016491">
    <property type="term" value="F:oxidoreductase activity"/>
    <property type="evidence" value="ECO:0007669"/>
    <property type="project" value="UniProtKB-KW"/>
</dbReference>
<feature type="chain" id="PRO_5040161350" description="FAD-binding PCMH-type domain-containing protein" evidence="6">
    <location>
        <begin position="19"/>
        <end position="491"/>
    </location>
</feature>
<evidence type="ECO:0000256" key="2">
    <source>
        <dbReference type="ARBA" id="ARBA00005466"/>
    </source>
</evidence>
<feature type="signal peptide" evidence="6">
    <location>
        <begin position="1"/>
        <end position="18"/>
    </location>
</feature>
<dbReference type="InterPro" id="IPR016166">
    <property type="entry name" value="FAD-bd_PCMH"/>
</dbReference>
<dbReference type="InterPro" id="IPR050416">
    <property type="entry name" value="FAD-linked_Oxidoreductase"/>
</dbReference>
<feature type="domain" description="FAD-binding PCMH-type" evidence="7">
    <location>
        <begin position="50"/>
        <end position="222"/>
    </location>
</feature>
<dbReference type="RefSeq" id="XP_043010554.1">
    <property type="nucleotide sequence ID" value="XM_043152468.1"/>
</dbReference>
<dbReference type="PANTHER" id="PTHR42973">
    <property type="entry name" value="BINDING OXIDOREDUCTASE, PUTATIVE (AFU_ORTHOLOGUE AFUA_1G17690)-RELATED"/>
    <property type="match status" value="1"/>
</dbReference>
<dbReference type="Pfam" id="PF01565">
    <property type="entry name" value="FAD_binding_4"/>
    <property type="match status" value="1"/>
</dbReference>
<dbReference type="InterPro" id="IPR006094">
    <property type="entry name" value="Oxid_FAD_bind_N"/>
</dbReference>
<gene>
    <name evidence="8" type="ORF">E1B28_007703</name>
</gene>
<dbReference type="GeneID" id="66076779"/>
<dbReference type="AlphaFoldDB" id="A0A9P7UVX8"/>
<dbReference type="Gene3D" id="3.40.462.20">
    <property type="match status" value="1"/>
</dbReference>
<evidence type="ECO:0000256" key="5">
    <source>
        <dbReference type="ARBA" id="ARBA00023002"/>
    </source>
</evidence>
<evidence type="ECO:0000256" key="3">
    <source>
        <dbReference type="ARBA" id="ARBA00022630"/>
    </source>
</evidence>
<name>A0A9P7UVX8_9AGAR</name>
<keyword evidence="9" id="KW-1185">Reference proteome</keyword>
<keyword evidence="5" id="KW-0560">Oxidoreductase</keyword>
<dbReference type="Proteomes" id="UP001049176">
    <property type="component" value="Chromosome 4"/>
</dbReference>
<evidence type="ECO:0000259" key="7">
    <source>
        <dbReference type="PROSITE" id="PS51387"/>
    </source>
</evidence>
<comment type="similarity">
    <text evidence="2">Belongs to the oxygen-dependent FAD-linked oxidoreductase family.</text>
</comment>
<dbReference type="PROSITE" id="PS51387">
    <property type="entry name" value="FAD_PCMH"/>
    <property type="match status" value="1"/>
</dbReference>
<dbReference type="Pfam" id="PF08031">
    <property type="entry name" value="BBE"/>
    <property type="match status" value="1"/>
</dbReference>
<evidence type="ECO:0000313" key="9">
    <source>
        <dbReference type="Proteomes" id="UP001049176"/>
    </source>
</evidence>
<accession>A0A9P7UVX8</accession>
<dbReference type="InterPro" id="IPR012951">
    <property type="entry name" value="BBE"/>
</dbReference>
<keyword evidence="4" id="KW-0274">FAD</keyword>
<dbReference type="EMBL" id="CM032184">
    <property type="protein sequence ID" value="KAG7094084.1"/>
    <property type="molecule type" value="Genomic_DNA"/>
</dbReference>
<sequence>MQARTFLLLLQLAGLGRCLLRDDLQAAGVTAFYPGGSGYDAASQTFNRRYTFKPAAVAFPTSSRQVSDAVKAGAVNNLKVVARSGGHNYIANGLGGKDGSLVLDLSQLKKITFDSATNTALIEPGNRLGDIALALNEHGRAIPHGRCTYVGVGGHAAGGGFGFISRMWGLNLDVVKAAEIVLPNGTITTVSSDQNPDLYWGIRGAASSFGIITALTFTTYPVPTSSVIFRYGWVFDIDGATNAFESFQNFVDKGIPAELGGELVITRGPSTGRVGVEFFGAYWGPLSSFNATVAPYLATQPSPTSQTISSGNWLEGLEVLLYGALNTSTAPDPLDTFYAKSIMSPEAEPITKDAARSFFTYLANEGFASNTSWFVEIELYGGSNSAINRVPFDATAFAHRDTRFNFQLYASSSNSAPPYPASGFTFVDGMASSIISEMPHDWDYGAYINYPDDRLQDWERLYYGAHWSRLTALKRSVDPQDVYGFPLSVEE</sequence>
<reference evidence="8" key="1">
    <citation type="journal article" date="2021" name="Genome Biol. Evol.">
        <title>The assembled and annotated genome of the fairy-ring fungus Marasmius oreades.</title>
        <authorList>
            <person name="Hiltunen M."/>
            <person name="Ament-Velasquez S.L."/>
            <person name="Johannesson H."/>
        </authorList>
    </citation>
    <scope>NUCLEOTIDE SEQUENCE</scope>
    <source>
        <strain evidence="8">03SP1</strain>
    </source>
</reference>
<dbReference type="Gene3D" id="3.30.465.10">
    <property type="match status" value="1"/>
</dbReference>
<dbReference type="SUPFAM" id="SSF56176">
    <property type="entry name" value="FAD-binding/transporter-associated domain-like"/>
    <property type="match status" value="1"/>
</dbReference>
<organism evidence="8 9">
    <name type="scientific">Marasmius oreades</name>
    <name type="common">fairy-ring Marasmius</name>
    <dbReference type="NCBI Taxonomy" id="181124"/>
    <lineage>
        <taxon>Eukaryota</taxon>
        <taxon>Fungi</taxon>
        <taxon>Dikarya</taxon>
        <taxon>Basidiomycota</taxon>
        <taxon>Agaricomycotina</taxon>
        <taxon>Agaricomycetes</taxon>
        <taxon>Agaricomycetidae</taxon>
        <taxon>Agaricales</taxon>
        <taxon>Marasmiineae</taxon>
        <taxon>Marasmiaceae</taxon>
        <taxon>Marasmius</taxon>
    </lineage>
</organism>
<dbReference type="InterPro" id="IPR036318">
    <property type="entry name" value="FAD-bd_PCMH-like_sf"/>
</dbReference>
<proteinExistence type="inferred from homology"/>
<dbReference type="PANTHER" id="PTHR42973:SF39">
    <property type="entry name" value="FAD-BINDING PCMH-TYPE DOMAIN-CONTAINING PROTEIN"/>
    <property type="match status" value="1"/>
</dbReference>
<dbReference type="OrthoDB" id="407275at2759"/>
<protein>
    <recommendedName>
        <fullName evidence="7">FAD-binding PCMH-type domain-containing protein</fullName>
    </recommendedName>
</protein>
<evidence type="ECO:0000256" key="6">
    <source>
        <dbReference type="SAM" id="SignalP"/>
    </source>
</evidence>
<comment type="caution">
    <text evidence="8">The sequence shown here is derived from an EMBL/GenBank/DDBJ whole genome shotgun (WGS) entry which is preliminary data.</text>
</comment>
<dbReference type="InterPro" id="IPR016169">
    <property type="entry name" value="FAD-bd_PCMH_sub2"/>
</dbReference>
<dbReference type="KEGG" id="more:E1B28_007703"/>
<evidence type="ECO:0000313" key="8">
    <source>
        <dbReference type="EMBL" id="KAG7094084.1"/>
    </source>
</evidence>
<keyword evidence="3" id="KW-0285">Flavoprotein</keyword>
<dbReference type="GO" id="GO:0071949">
    <property type="term" value="F:FAD binding"/>
    <property type="evidence" value="ECO:0007669"/>
    <property type="project" value="InterPro"/>
</dbReference>
<comment type="cofactor">
    <cofactor evidence="1">
        <name>FAD</name>
        <dbReference type="ChEBI" id="CHEBI:57692"/>
    </cofactor>
</comment>